<dbReference type="PANTHER" id="PTHR43840">
    <property type="entry name" value="MITOCHONDRIAL METAL TRANSPORTER 1-RELATED"/>
    <property type="match status" value="1"/>
</dbReference>
<gene>
    <name evidence="10" type="primary">fieF_1</name>
    <name evidence="10" type="ORF">ERS852471_01940</name>
</gene>
<evidence type="ECO:0000259" key="8">
    <source>
        <dbReference type="Pfam" id="PF01545"/>
    </source>
</evidence>
<dbReference type="Proteomes" id="UP000095594">
    <property type="component" value="Unassembled WGS sequence"/>
</dbReference>
<dbReference type="InterPro" id="IPR050291">
    <property type="entry name" value="CDF_Transporter"/>
</dbReference>
<comment type="similarity">
    <text evidence="2">Belongs to the cation diffusion facilitator (CDF) transporter (TC 2.A.4) family.</text>
</comment>
<evidence type="ECO:0000259" key="9">
    <source>
        <dbReference type="Pfam" id="PF16916"/>
    </source>
</evidence>
<dbReference type="OrthoDB" id="9806522at2"/>
<dbReference type="SUPFAM" id="SSF161111">
    <property type="entry name" value="Cation efflux protein transmembrane domain-like"/>
    <property type="match status" value="1"/>
</dbReference>
<dbReference type="InterPro" id="IPR002524">
    <property type="entry name" value="Cation_efflux"/>
</dbReference>
<dbReference type="Gene3D" id="3.30.70.1350">
    <property type="entry name" value="Cation efflux protein, cytoplasmic domain"/>
    <property type="match status" value="1"/>
</dbReference>
<keyword evidence="3" id="KW-0813">Transport</keyword>
<feature type="transmembrane region" description="Helical" evidence="7">
    <location>
        <begin position="98"/>
        <end position="116"/>
    </location>
</feature>
<dbReference type="Pfam" id="PF16916">
    <property type="entry name" value="ZT_dimer"/>
    <property type="match status" value="1"/>
</dbReference>
<feature type="domain" description="Cation efflux protein transmembrane" evidence="8">
    <location>
        <begin position="33"/>
        <end position="224"/>
    </location>
</feature>
<dbReference type="RefSeq" id="WP_055266052.1">
    <property type="nucleotide sequence ID" value="NZ_CABIXQ010000012.1"/>
</dbReference>
<feature type="domain" description="Cation efflux protein cytoplasmic" evidence="9">
    <location>
        <begin position="228"/>
        <end position="304"/>
    </location>
</feature>
<evidence type="ECO:0000313" key="10">
    <source>
        <dbReference type="EMBL" id="CUO63916.1"/>
    </source>
</evidence>
<feature type="transmembrane region" description="Helical" evidence="7">
    <location>
        <begin position="196"/>
        <end position="216"/>
    </location>
</feature>
<accession>A0A174GSB3</accession>
<dbReference type="AlphaFoldDB" id="A0A174GSB3"/>
<dbReference type="GO" id="GO:0016020">
    <property type="term" value="C:membrane"/>
    <property type="evidence" value="ECO:0007669"/>
    <property type="project" value="UniProtKB-SubCell"/>
</dbReference>
<dbReference type="EMBL" id="CYZX01000012">
    <property type="protein sequence ID" value="CUO63916.1"/>
    <property type="molecule type" value="Genomic_DNA"/>
</dbReference>
<evidence type="ECO:0000256" key="5">
    <source>
        <dbReference type="ARBA" id="ARBA00022989"/>
    </source>
</evidence>
<evidence type="ECO:0000256" key="3">
    <source>
        <dbReference type="ARBA" id="ARBA00022448"/>
    </source>
</evidence>
<sequence length="392" mass="43368">MITNYLIKTFVKDNEKVDNIKVRNAYGNLAGAVGILVNVLLFAIKLSVGLLAGSVAVMADAFNNLSDAASSIITIIGFKMANKPADAEHPFGHGRIEYISALIVSFLVMLVGLQFIKSSFERITNPSIVKFEVIPFLLLLVSIFFKLWLSKFNKTVGHKINSSALKAAATDALGDVFTSSTVVISFLLAKFTQFPLDGYIGVFVACAIIYSGYGLIKETLNPLLGEAPDPVLVNNISDMVMSYENINGIHDLVVHNYGPGRIMASIHAEIPSDIDVMTIHHIIDTAEREISKKLNIYLVIHMDPICVDTDEIIDARKIVEDVLKTYPAVKSLHDFRVVGENDIKNLIFDIVVNPIDLNDCFTKEKLSQFIERDIKKLHPQFNCIITVDLELI</sequence>
<evidence type="ECO:0000313" key="11">
    <source>
        <dbReference type="Proteomes" id="UP000095594"/>
    </source>
</evidence>
<protein>
    <submittedName>
        <fullName evidence="10">Cation efflux family protein</fullName>
    </submittedName>
</protein>
<reference evidence="10 11" key="1">
    <citation type="submission" date="2015-09" db="EMBL/GenBank/DDBJ databases">
        <authorList>
            <consortium name="Pathogen Informatics"/>
        </authorList>
    </citation>
    <scope>NUCLEOTIDE SEQUENCE [LARGE SCALE GENOMIC DNA]</scope>
    <source>
        <strain evidence="10 11">2789STDY5834856</strain>
    </source>
</reference>
<comment type="subcellular location">
    <subcellularLocation>
        <location evidence="1">Membrane</location>
        <topology evidence="1">Multi-pass membrane protein</topology>
    </subcellularLocation>
</comment>
<dbReference type="InterPro" id="IPR027469">
    <property type="entry name" value="Cation_efflux_TMD_sf"/>
</dbReference>
<dbReference type="InterPro" id="IPR058533">
    <property type="entry name" value="Cation_efflux_TM"/>
</dbReference>
<evidence type="ECO:0000256" key="2">
    <source>
        <dbReference type="ARBA" id="ARBA00008114"/>
    </source>
</evidence>
<dbReference type="Gene3D" id="1.20.1510.10">
    <property type="entry name" value="Cation efflux protein transmembrane domain"/>
    <property type="match status" value="1"/>
</dbReference>
<dbReference type="GO" id="GO:0008324">
    <property type="term" value="F:monoatomic cation transmembrane transporter activity"/>
    <property type="evidence" value="ECO:0007669"/>
    <property type="project" value="InterPro"/>
</dbReference>
<evidence type="ECO:0000256" key="4">
    <source>
        <dbReference type="ARBA" id="ARBA00022692"/>
    </source>
</evidence>
<dbReference type="InterPro" id="IPR036837">
    <property type="entry name" value="Cation_efflux_CTD_sf"/>
</dbReference>
<organism evidence="10 11">
    <name type="scientific">Clostridium disporicum</name>
    <dbReference type="NCBI Taxonomy" id="84024"/>
    <lineage>
        <taxon>Bacteria</taxon>
        <taxon>Bacillati</taxon>
        <taxon>Bacillota</taxon>
        <taxon>Clostridia</taxon>
        <taxon>Eubacteriales</taxon>
        <taxon>Clostridiaceae</taxon>
        <taxon>Clostridium</taxon>
    </lineage>
</organism>
<dbReference type="FunFam" id="1.20.1510.10:FF:000006">
    <property type="entry name" value="Divalent cation efflux transporter"/>
    <property type="match status" value="1"/>
</dbReference>
<dbReference type="NCBIfam" id="TIGR01297">
    <property type="entry name" value="CDF"/>
    <property type="match status" value="1"/>
</dbReference>
<dbReference type="SUPFAM" id="SSF160240">
    <property type="entry name" value="Cation efflux protein cytoplasmic domain-like"/>
    <property type="match status" value="1"/>
</dbReference>
<feature type="transmembrane region" description="Helical" evidence="7">
    <location>
        <begin position="169"/>
        <end position="189"/>
    </location>
</feature>
<evidence type="ECO:0000256" key="7">
    <source>
        <dbReference type="SAM" id="Phobius"/>
    </source>
</evidence>
<dbReference type="Pfam" id="PF01545">
    <property type="entry name" value="Cation_efflux"/>
    <property type="match status" value="1"/>
</dbReference>
<feature type="transmembrane region" description="Helical" evidence="7">
    <location>
        <begin position="128"/>
        <end position="149"/>
    </location>
</feature>
<evidence type="ECO:0000256" key="1">
    <source>
        <dbReference type="ARBA" id="ARBA00004141"/>
    </source>
</evidence>
<feature type="transmembrane region" description="Helical" evidence="7">
    <location>
        <begin position="25"/>
        <end position="44"/>
    </location>
</feature>
<keyword evidence="4 7" id="KW-0812">Transmembrane</keyword>
<keyword evidence="6 7" id="KW-0472">Membrane</keyword>
<proteinExistence type="inferred from homology"/>
<evidence type="ECO:0000256" key="6">
    <source>
        <dbReference type="ARBA" id="ARBA00023136"/>
    </source>
</evidence>
<dbReference type="PANTHER" id="PTHR43840:SF15">
    <property type="entry name" value="MITOCHONDRIAL METAL TRANSPORTER 1-RELATED"/>
    <property type="match status" value="1"/>
</dbReference>
<dbReference type="InterPro" id="IPR027470">
    <property type="entry name" value="Cation_efflux_CTD"/>
</dbReference>
<name>A0A174GSB3_9CLOT</name>
<keyword evidence="5 7" id="KW-1133">Transmembrane helix</keyword>